<evidence type="ECO:0000256" key="1">
    <source>
        <dbReference type="SAM" id="SignalP"/>
    </source>
</evidence>
<evidence type="ECO:0000313" key="2">
    <source>
        <dbReference type="EMBL" id="RZF22049.1"/>
    </source>
</evidence>
<evidence type="ECO:0000313" key="3">
    <source>
        <dbReference type="Proteomes" id="UP000443582"/>
    </source>
</evidence>
<name>A0ABY0IGJ1_9BACT</name>
<keyword evidence="1" id="KW-0732">Signal</keyword>
<feature type="chain" id="PRO_5047310712" evidence="1">
    <location>
        <begin position="23"/>
        <end position="216"/>
    </location>
</feature>
<feature type="signal peptide" evidence="1">
    <location>
        <begin position="1"/>
        <end position="22"/>
    </location>
</feature>
<reference evidence="3" key="1">
    <citation type="journal article" date="2019" name="Int. J. Syst. Evol. Microbiol.">
        <title>Halobacteriovorax valvorus sp. nov., a novel prokaryotic predator isolated from coastal seawater of China.</title>
        <authorList>
            <person name="Chen M.-X."/>
        </authorList>
    </citation>
    <scope>NUCLEOTIDE SEQUENCE [LARGE SCALE GENOMIC DNA]</scope>
    <source>
        <strain evidence="3">BL9</strain>
    </source>
</reference>
<proteinExistence type="predicted"/>
<protein>
    <submittedName>
        <fullName evidence="2">Uncharacterized protein</fullName>
    </submittedName>
</protein>
<sequence>MKRVLTTTLFLLNLLFAQGASAQTSDILNTVEYALTDSVKSLKIHYSAHNGANVKEFLRGRELVNSVLKGIIDEGFTPIQPTLDIGITPVKMPEGLSVLKDGKLFVSITIDEDTLERVLLDYFRFDTVTEDGILFFLHNSSNTEEFHLGKDLVLAVIAKIKESGFVMDVTNLEVGISPVTMSGEHIIEKDGRLLVSTEVNLDNLERTLLKYFVWPN</sequence>
<keyword evidence="3" id="KW-1185">Reference proteome</keyword>
<dbReference type="Proteomes" id="UP000443582">
    <property type="component" value="Unassembled WGS sequence"/>
</dbReference>
<accession>A0ABY0IGJ1</accession>
<dbReference type="RefSeq" id="WP_115362045.1">
    <property type="nucleotide sequence ID" value="NZ_QDKL01000002.1"/>
</dbReference>
<comment type="caution">
    <text evidence="2">The sequence shown here is derived from an EMBL/GenBank/DDBJ whole genome shotgun (WGS) entry which is preliminary data.</text>
</comment>
<organism evidence="2 3">
    <name type="scientific">Halobacteriovorax vibrionivorans</name>
    <dbReference type="NCBI Taxonomy" id="2152716"/>
    <lineage>
        <taxon>Bacteria</taxon>
        <taxon>Pseudomonadati</taxon>
        <taxon>Bdellovibrionota</taxon>
        <taxon>Bacteriovoracia</taxon>
        <taxon>Bacteriovoracales</taxon>
        <taxon>Halobacteriovoraceae</taxon>
        <taxon>Halobacteriovorax</taxon>
    </lineage>
</organism>
<gene>
    <name evidence="2" type="ORF">DAY19_10230</name>
</gene>
<dbReference type="EMBL" id="QDKL01000002">
    <property type="protein sequence ID" value="RZF22049.1"/>
    <property type="molecule type" value="Genomic_DNA"/>
</dbReference>